<proteinExistence type="predicted"/>
<dbReference type="AlphaFoldDB" id="A0A7W4VE69"/>
<comment type="caution">
    <text evidence="1">The sequence shown here is derived from an EMBL/GenBank/DDBJ whole genome shotgun (WGS) entry which is preliminary data.</text>
</comment>
<dbReference type="EMBL" id="JACHWF010000006">
    <property type="protein sequence ID" value="MBB3009941.1"/>
    <property type="molecule type" value="Genomic_DNA"/>
</dbReference>
<protein>
    <recommendedName>
        <fullName evidence="3">Transposase</fullName>
    </recommendedName>
</protein>
<evidence type="ECO:0000313" key="2">
    <source>
        <dbReference type="Proteomes" id="UP000578036"/>
    </source>
</evidence>
<evidence type="ECO:0008006" key="3">
    <source>
        <dbReference type="Google" id="ProtNLM"/>
    </source>
</evidence>
<keyword evidence="2" id="KW-1185">Reference proteome</keyword>
<evidence type="ECO:0000313" key="1">
    <source>
        <dbReference type="EMBL" id="MBB3009941.1"/>
    </source>
</evidence>
<dbReference type="InterPro" id="IPR047650">
    <property type="entry name" value="Transpos_IS110"/>
</dbReference>
<dbReference type="Proteomes" id="UP000578036">
    <property type="component" value="Unassembled WGS sequence"/>
</dbReference>
<sequence>MSVATQALKQTQASAEIANHAKSEFLSNMSHPAQSAERHPRLRATDGLRGSAPNCVAAGQHRPDPETMGWTPPTKRHRCATVELHITTSRKGASIMKATTIGIDLAKNVFQVHGISENGKIVLRRQLKRHQVAIFFANLAPALVGMEACGSAHYWARKLQGMGHTVRLMAPQFVKP</sequence>
<organism evidence="1 2">
    <name type="scientific">Cupriavidus alkaliphilus</name>
    <dbReference type="NCBI Taxonomy" id="942866"/>
    <lineage>
        <taxon>Bacteria</taxon>
        <taxon>Pseudomonadati</taxon>
        <taxon>Pseudomonadota</taxon>
        <taxon>Betaproteobacteria</taxon>
        <taxon>Burkholderiales</taxon>
        <taxon>Burkholderiaceae</taxon>
        <taxon>Cupriavidus</taxon>
    </lineage>
</organism>
<dbReference type="PANTHER" id="PTHR33055:SF3">
    <property type="entry name" value="PUTATIVE TRANSPOSASE FOR IS117-RELATED"/>
    <property type="match status" value="1"/>
</dbReference>
<dbReference type="PANTHER" id="PTHR33055">
    <property type="entry name" value="TRANSPOSASE FOR INSERTION SEQUENCE ELEMENT IS1111A"/>
    <property type="match status" value="1"/>
</dbReference>
<accession>A0A7W4VE69</accession>
<gene>
    <name evidence="1" type="ORF">FHX61_004617</name>
</gene>
<name>A0A7W4VE69_9BURK</name>
<reference evidence="1 2" key="1">
    <citation type="submission" date="2020-08" db="EMBL/GenBank/DDBJ databases">
        <title>Genomic Encyclopedia of Type Strains, Phase IV (KMG-V): Genome sequencing to study the core and pangenomes of soil and plant-associated prokaryotes.</title>
        <authorList>
            <person name="Whitman W."/>
        </authorList>
    </citation>
    <scope>NUCLEOTIDE SEQUENCE [LARGE SCALE GENOMIC DNA]</scope>
    <source>
        <strain evidence="1 2">SLV-2362</strain>
    </source>
</reference>